<dbReference type="InterPro" id="IPR015358">
    <property type="entry name" value="Tscrpt_reg_MerR_DNA-bd"/>
</dbReference>
<evidence type="ECO:0000256" key="2">
    <source>
        <dbReference type="ARBA" id="ARBA00023125"/>
    </source>
</evidence>
<accession>A0ABV7EV89</accession>
<evidence type="ECO:0000259" key="4">
    <source>
        <dbReference type="PROSITE" id="PS50937"/>
    </source>
</evidence>
<dbReference type="PROSITE" id="PS50937">
    <property type="entry name" value="HTH_MERR_2"/>
    <property type="match status" value="1"/>
</dbReference>
<dbReference type="RefSeq" id="WP_380691019.1">
    <property type="nucleotide sequence ID" value="NZ_JBHRSS010000008.1"/>
</dbReference>
<keyword evidence="3" id="KW-0804">Transcription</keyword>
<dbReference type="Gene3D" id="1.10.1660.10">
    <property type="match status" value="1"/>
</dbReference>
<keyword evidence="1" id="KW-0805">Transcription regulation</keyword>
<dbReference type="SMART" id="SM00422">
    <property type="entry name" value="HTH_MERR"/>
    <property type="match status" value="1"/>
</dbReference>
<dbReference type="InterPro" id="IPR047057">
    <property type="entry name" value="MerR_fam"/>
</dbReference>
<evidence type="ECO:0000256" key="3">
    <source>
        <dbReference type="ARBA" id="ARBA00023163"/>
    </source>
</evidence>
<keyword evidence="2" id="KW-0238">DNA-binding</keyword>
<protein>
    <submittedName>
        <fullName evidence="5">Cd(II)/Pb(II)-responsive transcriptional regulator</fullName>
    </submittedName>
</protein>
<evidence type="ECO:0000313" key="6">
    <source>
        <dbReference type="Proteomes" id="UP001595462"/>
    </source>
</evidence>
<dbReference type="InterPro" id="IPR009061">
    <property type="entry name" value="DNA-bd_dom_put_sf"/>
</dbReference>
<keyword evidence="6" id="KW-1185">Reference proteome</keyword>
<organism evidence="5 6">
    <name type="scientific">Salinisphaera aquimarina</name>
    <dbReference type="NCBI Taxonomy" id="2094031"/>
    <lineage>
        <taxon>Bacteria</taxon>
        <taxon>Pseudomonadati</taxon>
        <taxon>Pseudomonadota</taxon>
        <taxon>Gammaproteobacteria</taxon>
        <taxon>Salinisphaerales</taxon>
        <taxon>Salinisphaeraceae</taxon>
        <taxon>Salinisphaera</taxon>
    </lineage>
</organism>
<proteinExistence type="predicted"/>
<evidence type="ECO:0000313" key="5">
    <source>
        <dbReference type="EMBL" id="MFC3105477.1"/>
    </source>
</evidence>
<dbReference type="Pfam" id="PF00376">
    <property type="entry name" value="MerR"/>
    <property type="match status" value="1"/>
</dbReference>
<dbReference type="EMBL" id="JBHRSS010000008">
    <property type="protein sequence ID" value="MFC3105477.1"/>
    <property type="molecule type" value="Genomic_DNA"/>
</dbReference>
<dbReference type="Proteomes" id="UP001595462">
    <property type="component" value="Unassembled WGS sequence"/>
</dbReference>
<sequence length="149" mass="17284">MALKIGELASRTDCQVGTIRYYEQEKLLPEPMRSNANFRLYSEAHVERLRFIRHCRSLGMSLQEVRALLQFRDRPQTDCSDVNALLDKHIQQVEIRMEELTQLKQHLAVLRKQCVGKRPSGTCGILQVLTDRSYNQDTTVALSDPERLR</sequence>
<evidence type="ECO:0000256" key="1">
    <source>
        <dbReference type="ARBA" id="ARBA00023015"/>
    </source>
</evidence>
<dbReference type="NCBIfam" id="TIGR02047">
    <property type="entry name" value="CadR-PbrR"/>
    <property type="match status" value="1"/>
</dbReference>
<gene>
    <name evidence="5" type="primary">cadR</name>
    <name evidence="5" type="ORF">ACFOSU_16515</name>
</gene>
<dbReference type="InterPro" id="IPR011791">
    <property type="entry name" value="CadR-PbrR"/>
</dbReference>
<dbReference type="PRINTS" id="PR00040">
    <property type="entry name" value="HTHMERR"/>
</dbReference>
<feature type="domain" description="HTH merR-type" evidence="4">
    <location>
        <begin position="2"/>
        <end position="71"/>
    </location>
</feature>
<dbReference type="PANTHER" id="PTHR30204:SF92">
    <property type="entry name" value="HTH-TYPE TRANSCRIPTIONAL REGULATOR ZNTR"/>
    <property type="match status" value="1"/>
</dbReference>
<reference evidence="6" key="1">
    <citation type="journal article" date="2019" name="Int. J. Syst. Evol. Microbiol.">
        <title>The Global Catalogue of Microorganisms (GCM) 10K type strain sequencing project: providing services to taxonomists for standard genome sequencing and annotation.</title>
        <authorList>
            <consortium name="The Broad Institute Genomics Platform"/>
            <consortium name="The Broad Institute Genome Sequencing Center for Infectious Disease"/>
            <person name="Wu L."/>
            <person name="Ma J."/>
        </authorList>
    </citation>
    <scope>NUCLEOTIDE SEQUENCE [LARGE SCALE GENOMIC DNA]</scope>
    <source>
        <strain evidence="6">KCTC 52640</strain>
    </source>
</reference>
<comment type="caution">
    <text evidence="5">The sequence shown here is derived from an EMBL/GenBank/DDBJ whole genome shotgun (WGS) entry which is preliminary data.</text>
</comment>
<name>A0ABV7EV89_9GAMM</name>
<dbReference type="Pfam" id="PF09278">
    <property type="entry name" value="MerR-DNA-bind"/>
    <property type="match status" value="1"/>
</dbReference>
<dbReference type="CDD" id="cd04784">
    <property type="entry name" value="HTH_CadR-PbrR"/>
    <property type="match status" value="1"/>
</dbReference>
<dbReference type="InterPro" id="IPR000551">
    <property type="entry name" value="MerR-type_HTH_dom"/>
</dbReference>
<dbReference type="SUPFAM" id="SSF46955">
    <property type="entry name" value="Putative DNA-binding domain"/>
    <property type="match status" value="1"/>
</dbReference>
<dbReference type="PANTHER" id="PTHR30204">
    <property type="entry name" value="REDOX-CYCLING DRUG-SENSING TRANSCRIPTIONAL ACTIVATOR SOXR"/>
    <property type="match status" value="1"/>
</dbReference>